<protein>
    <recommendedName>
        <fullName evidence="5">Metallo-beta-lactamase domain-containing protein</fullName>
    </recommendedName>
</protein>
<sequence length="3876" mass="423525">MANPAPNLHVVYAGRGDAFILEYGPDQARRYILMDAGPRTYSYQNRTWAPYYNYLKSAADNIMRGTPFTAVVLSHADEDHWGGFQEQYVNAAGNTTAQKTVYVPNNGLSEALLERVLSVANRTWRGVLRPALKTDPLVGNMVSIYPKRQALLGYNHPNSFAWTNTDQPDEAEGTTNDSSILLYTRDPNVPNENPIFFTGDSSAPIIVRNMEIHWPHMNMPRFAIYKIQHHGSILDAQYPNADPYFTNAAQDECRVFMMLRYVVEPRPGLLPKGFKDGALKAAGELLRTEILKNRTAKYFHNLKRRQIVYHAWIQDQNNAGGVMGAVNEPQRQPRDPTIPGLSPKPYQLLEKFWDALDDKPKNAQIIKDMLSLLVYDNSLVEKARLYGMTDHWGKIWDDGGTWDLMYEKQVAQAKNFYMQFTADTYVVSANYKYAHPSAQTLLGLGLAVMEQNRAARLYVTSGYSIDVDRMENIAGFLHLPMLDQTLPLVPQIFRDEHLQIYYLNESAYMTLSGTTDQHPRVDRETRGVTRKLDFANHAHEARRALHKTIEKDPIVARRNDRLFQVTVVGTTQPCYLSLVNNNGPTVATLVAHKVKPLKLLERIRTLGSENIIVLQNHANPPLSVRIGIRWVRATEVAENGQWEIWDENFQRTFYRSVLNQAILFDRPLGSPAVAFRFTDEGDALKPEHLLYPNSMLLTVSAVAKMETKMERVDVSESSDTASRTVDSMAAASTAETAPNISAPSHLVANSGGHNATAAASAPPSASGPTASPTSGSVSGPMVATATHPSIITLAHFLTLRRIEHVGANITASQAIKWLVGDANYDALLFRTPKVASHFLNAPVDAQKSVVHATADAWGIAGIASANLSPRDHDGATTIQVENETVAVTDLSIKLQWPSDGNLELKMTAKTNVGIEISITRAAKAALPPPDSLDKALLRAGVKDAELKDIGLPHLLSILVQDSGKIHALLSTHLPVSLLKAGFANLKPDLAKSTGIVLPCVTGDVVVDKAVVVCKPGSAGSGWHDDLELGGLKFSLGPVSVVLDRIGLADASISVEASPKLLDATGKVLLQLTMSCLLTAKETTAFTFRAGVHSLDVLASALTKDTHIVEGIVGASVPLQAATKSSIPTLGKAPKAASRHEIGFTVTQPISGIADCKLETIFLTTQFEDWVHYLPVPEKFHNIQAQARITVWHPLRLSTLRVGVDVHLSLPVSSNKHVDVVFSAAPLENKGDYQYRLDFKAEGRGVTIHDVCAAVGFHEGADKDITDIPLLKGAIEKVHIRHFSVVVAQSKDKVWQFTDWAVDVALPSPIQLIEKKLVMEGVELSAEKINGFLTATGSALFHEEQSKQTMRVAFALPIHSTPGYVRVDSPNGSLSLEGLLAMFNLTPFADVPVLTTLLKTKLKFFELSLQATDKSHKVVGFQVKLELPEHDIGPLKLEAVRMSASWTAAGPDETLAGAPQNRTAAKKSHVYFTVGALLKGSGVATVVTYDSRKHALEADITTQPNKPVRIADLLAQIVSDKNSTALDAVVGDVAIRSAKLVLDTKAKHVQKCVLNVVRGGTIQLPDAKSPQGLQLSFLTVRFHRTLASPEKQQQKKQQKKPRAQQPSHDSQPVHPVQPTHPKQQNQPSQPGQPSQYLQPSPQPTKPVQPSPPPSHNPPQDTTPHPPPSYSTTFGVDGLIRVGKSQMKCALTCTWSAGKDASTDISFTVTPAPTVTGSPATPISLTDLAETFKLGSLGYERPADLPSFDVGLENIHGKIRSARKGTGTTPTLSLTEFRVKVRTHGTLDLLAEPKLSITKLYLAARYPDSKKRFAGTIFGRVSIGENVGAWLRFSRKDGVSEFRGSTVKRHAGVTVSHVFSRFLASDDHDASAISTPLTSLSVEKIHVAVRPGDSYFVSARGATPAPGAAPITKGFHNFDIRFRNLGAKIKVTKVKQSKTAAAPPPQKGAKPPKTYTSRVFLSGAIDFPGFASASALLRIDPGKDAILTAVVTRSAEAANGSELTLLTDKVLAQGATPTESWETVLGQANALRFGDSGARLFVNFTKKTLLVAGAIDGLGAVLLYIKARPQQSASKPAVPAPHQGQHAAGFDYFFSLSATNIDRIWKHDHLKSDISSAFHIQRVVVHAMSGEQGSSSDSLKGELKACQDLMQDGLVDADFDKADSDEPETEEKIGTESNNAGGPIQMSKPQGKKPVTRPTRKKAAPPKTIDVTGLEPPLQKNTPLGKGAWFFAEIGFQGNSDMSQALQMCAENPQASGPGAPQTVPLAKVVIFGRVSANPQGTKYGASIRNLTLAGGHLTINGDGAYKPAHVVEVPQAKEPQKKETVRRLTLQAEVQIKGLRTPLTLYAGLVVERDLTEIVLHAGAGGGLVNPFDGMFNITMTKLEIRGKFTKHKKSAAITGHVRLGSHGDEKHPGTVTPLVGTIICPNGRPAIFSMVYHPPVRTGPHTDEEKSLTASDVVSDIVLPGNQTPGQAPAATPWSDELPPVRLESAVLYYNASTEYYDEVAKIRYHRGFCVGANVDVFGVPVAVRVNVSREGLSISGMVKGEIQVVFGALRGKLDENSPTRRTDGPEILIVALRNKQKIFKISAGIEMLGLENLPDVEFSYRSQQKRITGDLTLTAEPFTGAHISFYYHNKHLHFENFSFSHLIPVDLDECLNVASKMTLCGRIVDRLFNKAVKTKFHFSMKTSHDPSKLKDKDKLHLEVTWKYEVLLLDKSLGVIHLGDTPLEIAKSAKDEKGHTKSFLTRLTEFALDNTVLIGEKLLSNPAEFGKILGAVAGKTLTIRVITTLFCRDVQNPEFARRILQIFKRFIQECVALIEELVAILQDLKTAITNRNYVRAVYHLARLLIRAGEALVYILAVIAVLVALDRILKNDPKAKKEIEDYKKQAEAHHDKAKGLQTERDQLEAQIKKDIALTEVPRARFAAGSADTVEVDWTKGLPTFLSADEKDKVEWIVTYSTTKDYTSSTSASFPVKMSEATKHAHQDPQYAHVTVVYVRIQARVKHGYKKGEETKPDNQMEDDVHPHSEAPKDYTLCAPVNCVAASHSVTYPTPTGLTAAIKTGDATTCVFSAPDLAPGTYELRLVRVGAKADEEPLWSSTKIVESKEKWVDEVTAFSKDDTLFGDSGTGAVQGSIRRLVTDERSLFRPSEWAMAVPLTIAAQVYTENLAAMMDGKQIKLSWTNKGIAVPQGHEFKVYVYRDDTLLETHVQHPLGRTVTTAKGNSQTILDLSVPVPLKVEKGEIVTLSVAPVDPLPDRLCILAQEDIDIEYLPSIRLNEEWSRYYIGTNQLMLVVSYEYRLAAGETMQVKLEYQNMEPRVVDIEDLVDATFENTTATMSINDTAREWPQPIAVTVTTKNETGTFEVTGPTWTLPDPPPSIPLLQNAAAQQNNTTGKIEIRWDCDLQIVQTVVVVATRQGAVVLATTVYAAPKLSVLDMAISDPSAPKEACEYSISLSPIFKGIYWGPEVRTTCWTHPGYGHWTESRVADEISTPLAAKSGLAAIVRPNRKKPTMFWTDSAGFVRSASWESTPPHHPVCNPQDHHQPNSSLAVAAVSGAELHEEVYWIHRDGSVRASVWGPDKAWDSNRLTYKFGQPGEAVTAHGGSIAAAVELGKCIHVWWVGPVHLPKLHKTINTVKHSIWDNGWQPVENWDQWSGQHAEETVGPARVHMTNQDISPLVGATCRGYATVWFVHASGELRSVTRNGRLPSNGSVFYDGGAPASVQAGIGILSSQPPGEYGVFWITRNGDVLSACDKAETWNSHTVSAVRRVAGPDAASVRSDIAVLAGPHGGDLHGDLYVFWFDPTGRLMGSYGARSYSLYHIVWSAPFEIAPAGSGRSHGRQLLRITTWGKPTVRLWWVDGNERVRYSEPTLTFQG</sequence>
<accession>A0A167Z086</accession>
<evidence type="ECO:0000313" key="4">
    <source>
        <dbReference type="Proteomes" id="UP000076874"/>
    </source>
</evidence>
<feature type="compositionally biased region" description="Basic residues" evidence="2">
    <location>
        <begin position="2188"/>
        <end position="2202"/>
    </location>
</feature>
<feature type="compositionally biased region" description="Low complexity" evidence="2">
    <location>
        <begin position="748"/>
        <end position="780"/>
    </location>
</feature>
<proteinExistence type="predicted"/>
<feature type="compositionally biased region" description="Basic and acidic residues" evidence="2">
    <location>
        <begin position="2157"/>
        <end position="2172"/>
    </location>
</feature>
<dbReference type="OrthoDB" id="5096628at2759"/>
<dbReference type="Gene3D" id="2.120.10.70">
    <property type="entry name" value="Fucose-specific lectin"/>
    <property type="match status" value="1"/>
</dbReference>
<evidence type="ECO:0000256" key="1">
    <source>
        <dbReference type="SAM" id="Coils"/>
    </source>
</evidence>
<feature type="compositionally biased region" description="Basic and acidic residues" evidence="2">
    <location>
        <begin position="3008"/>
        <end position="3027"/>
    </location>
</feature>
<dbReference type="EMBL" id="AZHD01000002">
    <property type="protein sequence ID" value="OAA66917.1"/>
    <property type="molecule type" value="Genomic_DNA"/>
</dbReference>
<keyword evidence="1" id="KW-0175">Coiled coil</keyword>
<dbReference type="SUPFAM" id="SSF56281">
    <property type="entry name" value="Metallo-hydrolase/oxidoreductase"/>
    <property type="match status" value="1"/>
</dbReference>
<evidence type="ECO:0000313" key="3">
    <source>
        <dbReference type="EMBL" id="OAA66917.1"/>
    </source>
</evidence>
<feature type="compositionally biased region" description="Low complexity" evidence="2">
    <location>
        <begin position="1620"/>
        <end position="1638"/>
    </location>
</feature>
<feature type="region of interest" description="Disordered" evidence="2">
    <location>
        <begin position="3007"/>
        <end position="3027"/>
    </location>
</feature>
<feature type="compositionally biased region" description="Pro residues" evidence="2">
    <location>
        <begin position="1639"/>
        <end position="1655"/>
    </location>
</feature>
<reference evidence="3 4" key="1">
    <citation type="journal article" date="2016" name="Genome Biol. Evol.">
        <title>Divergent and convergent evolution of fungal pathogenicity.</title>
        <authorList>
            <person name="Shang Y."/>
            <person name="Xiao G."/>
            <person name="Zheng P."/>
            <person name="Cen K."/>
            <person name="Zhan S."/>
            <person name="Wang C."/>
        </authorList>
    </citation>
    <scope>NUCLEOTIDE SEQUENCE [LARGE SCALE GENOMIC DNA]</scope>
    <source>
        <strain evidence="3 4">RCEF 264</strain>
    </source>
</reference>
<dbReference type="Gene3D" id="3.60.15.10">
    <property type="entry name" value="Ribonuclease Z/Hydroxyacylglutathione hydrolase-like"/>
    <property type="match status" value="1"/>
</dbReference>
<feature type="region of interest" description="Disordered" evidence="2">
    <location>
        <begin position="1586"/>
        <end position="1673"/>
    </location>
</feature>
<keyword evidence="4" id="KW-1185">Reference proteome</keyword>
<evidence type="ECO:0008006" key="5">
    <source>
        <dbReference type="Google" id="ProtNLM"/>
    </source>
</evidence>
<name>A0A167Z086_9HYPO</name>
<feature type="region of interest" description="Disordered" evidence="2">
    <location>
        <begin position="2157"/>
        <end position="2218"/>
    </location>
</feature>
<comment type="caution">
    <text evidence="3">The sequence shown here is derived from an EMBL/GenBank/DDBJ whole genome shotgun (WGS) entry which is preliminary data.</text>
</comment>
<organism evidence="3 4">
    <name type="scientific">Niveomyces insectorum RCEF 264</name>
    <dbReference type="NCBI Taxonomy" id="1081102"/>
    <lineage>
        <taxon>Eukaryota</taxon>
        <taxon>Fungi</taxon>
        <taxon>Dikarya</taxon>
        <taxon>Ascomycota</taxon>
        <taxon>Pezizomycotina</taxon>
        <taxon>Sordariomycetes</taxon>
        <taxon>Hypocreomycetidae</taxon>
        <taxon>Hypocreales</taxon>
        <taxon>Cordycipitaceae</taxon>
        <taxon>Niveomyces</taxon>
    </lineage>
</organism>
<dbReference type="Proteomes" id="UP000076874">
    <property type="component" value="Unassembled WGS sequence"/>
</dbReference>
<gene>
    <name evidence="3" type="ORF">SPI_01493</name>
</gene>
<feature type="compositionally biased region" description="Polar residues" evidence="2">
    <location>
        <begin position="715"/>
        <end position="725"/>
    </location>
</feature>
<feature type="coiled-coil region" evidence="1">
    <location>
        <begin position="2882"/>
        <end position="2916"/>
    </location>
</feature>
<dbReference type="InterPro" id="IPR036866">
    <property type="entry name" value="RibonucZ/Hydroxyglut_hydro"/>
</dbReference>
<evidence type="ECO:0000256" key="2">
    <source>
        <dbReference type="SAM" id="MobiDB-lite"/>
    </source>
</evidence>
<feature type="region of interest" description="Disordered" evidence="2">
    <location>
        <begin position="710"/>
        <end position="781"/>
    </location>
</feature>
<feature type="compositionally biased region" description="Polar residues" evidence="2">
    <location>
        <begin position="733"/>
        <end position="742"/>
    </location>
</feature>